<dbReference type="PANTHER" id="PTHR23150">
    <property type="entry name" value="SULFATASE MODIFYING FACTOR 1, 2"/>
    <property type="match status" value="1"/>
</dbReference>
<dbReference type="EMBL" id="VGLS01000842">
    <property type="protein sequence ID" value="MBM3226255.1"/>
    <property type="molecule type" value="Genomic_DNA"/>
</dbReference>
<dbReference type="SUPFAM" id="SSF56436">
    <property type="entry name" value="C-type lectin-like"/>
    <property type="match status" value="1"/>
</dbReference>
<dbReference type="Gene3D" id="3.90.1580.10">
    <property type="entry name" value="paralog of FGE (formylglycine-generating enzyme)"/>
    <property type="match status" value="1"/>
</dbReference>
<organism evidence="2 3">
    <name type="scientific">Tectimicrobiota bacterium</name>
    <dbReference type="NCBI Taxonomy" id="2528274"/>
    <lineage>
        <taxon>Bacteria</taxon>
        <taxon>Pseudomonadati</taxon>
        <taxon>Nitrospinota/Tectimicrobiota group</taxon>
        <taxon>Candidatus Tectimicrobiota</taxon>
    </lineage>
</organism>
<dbReference type="InterPro" id="IPR042095">
    <property type="entry name" value="SUMF_sf"/>
</dbReference>
<evidence type="ECO:0000313" key="3">
    <source>
        <dbReference type="Proteomes" id="UP000712673"/>
    </source>
</evidence>
<dbReference type="AlphaFoldDB" id="A0A937W6U1"/>
<feature type="domain" description="Sulfatase-modifying factor enzyme-like" evidence="1">
    <location>
        <begin position="72"/>
        <end position="287"/>
    </location>
</feature>
<protein>
    <submittedName>
        <fullName evidence="2">Formylglycine-generating enzyme family protein</fullName>
    </submittedName>
</protein>
<dbReference type="Proteomes" id="UP000712673">
    <property type="component" value="Unassembled WGS sequence"/>
</dbReference>
<reference evidence="2" key="1">
    <citation type="submission" date="2019-03" db="EMBL/GenBank/DDBJ databases">
        <title>Lake Tanganyika Metagenome-Assembled Genomes (MAGs).</title>
        <authorList>
            <person name="Tran P."/>
        </authorList>
    </citation>
    <scope>NUCLEOTIDE SEQUENCE</scope>
    <source>
        <strain evidence="2">K_DeepCast_65m_m2_066</strain>
    </source>
</reference>
<dbReference type="InterPro" id="IPR051043">
    <property type="entry name" value="Sulfatase_Mod_Factor_Kinase"/>
</dbReference>
<comment type="caution">
    <text evidence="2">The sequence shown here is derived from an EMBL/GenBank/DDBJ whole genome shotgun (WGS) entry which is preliminary data.</text>
</comment>
<dbReference type="InterPro" id="IPR016187">
    <property type="entry name" value="CTDL_fold"/>
</dbReference>
<accession>A0A937W6U1</accession>
<dbReference type="Pfam" id="PF03781">
    <property type="entry name" value="FGE-sulfatase"/>
    <property type="match status" value="1"/>
</dbReference>
<gene>
    <name evidence="2" type="ORF">FJZ47_21025</name>
</gene>
<dbReference type="PANTHER" id="PTHR23150:SF19">
    <property type="entry name" value="FORMYLGLYCINE-GENERATING ENZYME"/>
    <property type="match status" value="1"/>
</dbReference>
<sequence length="290" mass="32524">MWSLVKESAHPADIATFLQTYPQSRYAPAARLKLQQLQRLSEETGLAGGKTAKASGAALKPLSSLRNSIGIEFVLVPAGEFVMGSDTDDPDERPAHNVVISTPFYLGKYEVTQAQWLEVMGRNPSHFKGDLRRPVERVSWLMIQEFIRKLNAREGHAKYRLPTEAEWEYAARAGSTTRYSFGDDASRLTHHAWYKHNDDGTTHPVGQLQPNAWGLYDMHGNVWEWVQDWRGPYLQGTVIDPKGPLNGNARGYRGGGWGYGAERCRSSDRSYDAPGYVYGTHGFRLARNAP</sequence>
<dbReference type="InterPro" id="IPR005532">
    <property type="entry name" value="SUMF_dom"/>
</dbReference>
<evidence type="ECO:0000259" key="1">
    <source>
        <dbReference type="Pfam" id="PF03781"/>
    </source>
</evidence>
<proteinExistence type="predicted"/>
<evidence type="ECO:0000313" key="2">
    <source>
        <dbReference type="EMBL" id="MBM3226255.1"/>
    </source>
</evidence>
<dbReference type="GO" id="GO:0120147">
    <property type="term" value="F:formylglycine-generating oxidase activity"/>
    <property type="evidence" value="ECO:0007669"/>
    <property type="project" value="TreeGrafter"/>
</dbReference>
<name>A0A937W6U1_UNCTE</name>